<feature type="compositionally biased region" description="Basic and acidic residues" evidence="1">
    <location>
        <begin position="302"/>
        <end position="323"/>
    </location>
</feature>
<evidence type="ECO:0000256" key="1">
    <source>
        <dbReference type="SAM" id="MobiDB-lite"/>
    </source>
</evidence>
<sequence>MTVPEHTRKRKRQTLLDLTDHTIVCVKVGLDAHPIYVHREIICSVSQYFENAFKHGFHESKTNEPLLEDTRLQTFQQFLHWLYTGQVSLKRSADEIPGVIVDDREEYESGDDRSEDSETQVDDETDEPKSQLPVSEDGDVRAEIDHFLSGPTESVFAGITPTRFAEISIALLDLYIFAHRYDVKLLRRAVISALQAEQTYGDENLHWPVVFKAFHYLPETSPMCQYIIEDVAHGTDFDTQGKCFRRYHPFIPHELLLQVVMRRGRKPKVFRLYVCQFHEHEGDESDMACSPDKKQLGLPEMEALRNAKKKEARDRKGLDIDLE</sequence>
<dbReference type="AlphaFoldDB" id="A0A9P4IGK3"/>
<feature type="region of interest" description="Disordered" evidence="1">
    <location>
        <begin position="300"/>
        <end position="323"/>
    </location>
</feature>
<dbReference type="PANTHER" id="PTHR47843">
    <property type="entry name" value="BTB DOMAIN-CONTAINING PROTEIN-RELATED"/>
    <property type="match status" value="1"/>
</dbReference>
<dbReference type="EMBL" id="ML978126">
    <property type="protein sequence ID" value="KAF2098895.1"/>
    <property type="molecule type" value="Genomic_DNA"/>
</dbReference>
<feature type="region of interest" description="Disordered" evidence="1">
    <location>
        <begin position="101"/>
        <end position="136"/>
    </location>
</feature>
<protein>
    <recommendedName>
        <fullName evidence="2">BTB domain-containing protein</fullName>
    </recommendedName>
</protein>
<name>A0A9P4IGK3_9PEZI</name>
<dbReference type="PANTHER" id="PTHR47843:SF2">
    <property type="entry name" value="BTB DOMAIN-CONTAINING PROTEIN"/>
    <property type="match status" value="1"/>
</dbReference>
<dbReference type="Pfam" id="PF00651">
    <property type="entry name" value="BTB"/>
    <property type="match status" value="1"/>
</dbReference>
<dbReference type="SUPFAM" id="SSF54695">
    <property type="entry name" value="POZ domain"/>
    <property type="match status" value="1"/>
</dbReference>
<feature type="compositionally biased region" description="Acidic residues" evidence="1">
    <location>
        <begin position="103"/>
        <end position="126"/>
    </location>
</feature>
<dbReference type="InterPro" id="IPR000210">
    <property type="entry name" value="BTB/POZ_dom"/>
</dbReference>
<reference evidence="3" key="1">
    <citation type="journal article" date="2020" name="Stud. Mycol.">
        <title>101 Dothideomycetes genomes: a test case for predicting lifestyles and emergence of pathogens.</title>
        <authorList>
            <person name="Haridas S."/>
            <person name="Albert R."/>
            <person name="Binder M."/>
            <person name="Bloem J."/>
            <person name="Labutti K."/>
            <person name="Salamov A."/>
            <person name="Andreopoulos B."/>
            <person name="Baker S."/>
            <person name="Barry K."/>
            <person name="Bills G."/>
            <person name="Bluhm B."/>
            <person name="Cannon C."/>
            <person name="Castanera R."/>
            <person name="Culley D."/>
            <person name="Daum C."/>
            <person name="Ezra D."/>
            <person name="Gonzalez J."/>
            <person name="Henrissat B."/>
            <person name="Kuo A."/>
            <person name="Liang C."/>
            <person name="Lipzen A."/>
            <person name="Lutzoni F."/>
            <person name="Magnuson J."/>
            <person name="Mondo S."/>
            <person name="Nolan M."/>
            <person name="Ohm R."/>
            <person name="Pangilinan J."/>
            <person name="Park H.-J."/>
            <person name="Ramirez L."/>
            <person name="Alfaro M."/>
            <person name="Sun H."/>
            <person name="Tritt A."/>
            <person name="Yoshinaga Y."/>
            <person name="Zwiers L.-H."/>
            <person name="Turgeon B."/>
            <person name="Goodwin S."/>
            <person name="Spatafora J."/>
            <person name="Crous P."/>
            <person name="Grigoriev I."/>
        </authorList>
    </citation>
    <scope>NUCLEOTIDE SEQUENCE</scope>
    <source>
        <strain evidence="3">CBS 133067</strain>
    </source>
</reference>
<evidence type="ECO:0000259" key="2">
    <source>
        <dbReference type="PROSITE" id="PS50097"/>
    </source>
</evidence>
<proteinExistence type="predicted"/>
<keyword evidence="4" id="KW-1185">Reference proteome</keyword>
<evidence type="ECO:0000313" key="4">
    <source>
        <dbReference type="Proteomes" id="UP000799772"/>
    </source>
</evidence>
<evidence type="ECO:0000313" key="3">
    <source>
        <dbReference type="EMBL" id="KAF2098895.1"/>
    </source>
</evidence>
<dbReference type="Gene3D" id="3.30.710.10">
    <property type="entry name" value="Potassium Channel Kv1.1, Chain A"/>
    <property type="match status" value="1"/>
</dbReference>
<gene>
    <name evidence="3" type="ORF">NA57DRAFT_76129</name>
</gene>
<organism evidence="3 4">
    <name type="scientific">Rhizodiscina lignyota</name>
    <dbReference type="NCBI Taxonomy" id="1504668"/>
    <lineage>
        <taxon>Eukaryota</taxon>
        <taxon>Fungi</taxon>
        <taxon>Dikarya</taxon>
        <taxon>Ascomycota</taxon>
        <taxon>Pezizomycotina</taxon>
        <taxon>Dothideomycetes</taxon>
        <taxon>Pleosporomycetidae</taxon>
        <taxon>Aulographales</taxon>
        <taxon>Rhizodiscinaceae</taxon>
        <taxon>Rhizodiscina</taxon>
    </lineage>
</organism>
<dbReference type="Proteomes" id="UP000799772">
    <property type="component" value="Unassembled WGS sequence"/>
</dbReference>
<dbReference type="OrthoDB" id="194443at2759"/>
<comment type="caution">
    <text evidence="3">The sequence shown here is derived from an EMBL/GenBank/DDBJ whole genome shotgun (WGS) entry which is preliminary data.</text>
</comment>
<dbReference type="PROSITE" id="PS50097">
    <property type="entry name" value="BTB"/>
    <property type="match status" value="1"/>
</dbReference>
<accession>A0A9P4IGK3</accession>
<feature type="domain" description="BTB" evidence="2">
    <location>
        <begin position="19"/>
        <end position="91"/>
    </location>
</feature>
<dbReference type="InterPro" id="IPR011333">
    <property type="entry name" value="SKP1/BTB/POZ_sf"/>
</dbReference>
<dbReference type="CDD" id="cd18186">
    <property type="entry name" value="BTB_POZ_ZBTB_KLHL-like"/>
    <property type="match status" value="1"/>
</dbReference>